<keyword evidence="6 12" id="KW-0460">Magnesium</keyword>
<keyword evidence="2 12" id="KW-0479">Metal-binding</keyword>
<dbReference type="InterPro" id="IPR012318">
    <property type="entry name" value="HTH_CRP"/>
</dbReference>
<comment type="pathway">
    <text evidence="12">Carbohydrate metabolism; D-ribose degradation; D-ribose 5-phosphate from beta-D-ribopyranose: step 2/2.</text>
</comment>
<keyword evidence="9" id="KW-0238">DNA-binding</keyword>
<keyword evidence="12" id="KW-0963">Cytoplasm</keyword>
<sequence length="632" mass="69261">MTIKEIAGLAGVSISTVSKIVNSKDENINAETRNRVLKIVKEYNYTPYSSAKIASTAKTFVLGVLLKSASKSRLLLDGIMSTARENGYHILICDSINSAQEELKNITALCKNKVDGVIWDPVSSQSLCHGHHFAKLNITYAVCGSSAPDNSYCIDFSSLGYQAARILVEYKHHKIACLLSPGTHRSQLILEGFKKCLYDNQIPFTDSMVLSTDSESWYSDIVARKLTGILCSHFSLCLALYEQLDKFHYRIPYDISLITLKDDVPGEIQYPGISGIPVPYYEFGKFICRHLIEECEKREFSDLSFYQTSILDHTASLDVPYPNRSPKIVVVGGINIDVTLNLDELPHSGKAVSTSRSTTFPGGKGVNQAIGAARLGHPVSLIGKVGTDYDSALIYSAMKENGVDIQGIGRDLSASTGKAYIHVQNDGESTISILTGANQNVTAQDIINNERLFENAGYCLLPTEIPDFTIETAAQTAKKYGARTILKPTLLDRIPDFILKNIDIFIPNQIEMISLCPGIRTLPDQADCFLSKGVSTVIITLGHRGCYVKSNGLERYYPAVGFVSVDNTGAADAFISALASYLLYGYSLDEAIRIASYAAGFCTSRQGVVPALIDRSSLETYIKKVEPDLIHR</sequence>
<keyword evidence="11 12" id="KW-0119">Carbohydrate metabolism</keyword>
<dbReference type="GO" id="GO:0019303">
    <property type="term" value="P:D-ribose catabolic process"/>
    <property type="evidence" value="ECO:0007669"/>
    <property type="project" value="UniProtKB-UniRule"/>
</dbReference>
<keyword evidence="3 12" id="KW-0547">Nucleotide-binding</keyword>
<dbReference type="GO" id="GO:0005524">
    <property type="term" value="F:ATP binding"/>
    <property type="evidence" value="ECO:0007669"/>
    <property type="project" value="UniProtKB-UniRule"/>
</dbReference>
<evidence type="ECO:0000256" key="12">
    <source>
        <dbReference type="HAMAP-Rule" id="MF_01987"/>
    </source>
</evidence>
<dbReference type="CDD" id="cd01174">
    <property type="entry name" value="ribokinase"/>
    <property type="match status" value="1"/>
</dbReference>
<keyword evidence="10" id="KW-0804">Transcription</keyword>
<keyword evidence="5 12" id="KW-0067">ATP-binding</keyword>
<dbReference type="HAMAP" id="MF_01987">
    <property type="entry name" value="Ribokinase"/>
    <property type="match status" value="1"/>
</dbReference>
<evidence type="ECO:0000256" key="5">
    <source>
        <dbReference type="ARBA" id="ARBA00022840"/>
    </source>
</evidence>
<keyword evidence="16" id="KW-1185">Reference proteome</keyword>
<gene>
    <name evidence="15" type="primary">rbsK_3</name>
    <name evidence="12" type="synonym">rbsK</name>
    <name evidence="15" type="ORF">DSM106044_04177</name>
</gene>
<dbReference type="Pfam" id="PF00294">
    <property type="entry name" value="PfkB"/>
    <property type="match status" value="1"/>
</dbReference>
<evidence type="ECO:0000256" key="4">
    <source>
        <dbReference type="ARBA" id="ARBA00022777"/>
    </source>
</evidence>
<comment type="cofactor">
    <cofactor evidence="12">
        <name>Mg(2+)</name>
        <dbReference type="ChEBI" id="CHEBI:18420"/>
    </cofactor>
    <text evidence="12">Requires a divalent cation, most likely magnesium in vivo, as an electrophilic catalyst to aid phosphoryl group transfer. It is the chelate of the metal and the nucleotide that is the actual substrate.</text>
</comment>
<feature type="binding site" evidence="12">
    <location>
        <position position="602"/>
    </location>
    <ligand>
        <name>K(+)</name>
        <dbReference type="ChEBI" id="CHEBI:29103"/>
    </ligand>
</feature>
<reference evidence="15 16" key="1">
    <citation type="journal article" date="2019" name="Anaerobe">
        <title>Detection of Robinsoniella peoriensis in multiple bone samples of a trauma patient.</title>
        <authorList>
            <person name="Schrottner P."/>
            <person name="Hartwich K."/>
            <person name="Bunk B."/>
            <person name="Schober I."/>
            <person name="Helbig S."/>
            <person name="Rudolph W.W."/>
            <person name="Gunzer F."/>
        </authorList>
    </citation>
    <scope>NUCLEOTIDE SEQUENCE [LARGE SCALE GENOMIC DNA]</scope>
    <source>
        <strain evidence="15 16">DSM 106044</strain>
    </source>
</reference>
<dbReference type="SMART" id="SM00354">
    <property type="entry name" value="HTH_LACI"/>
    <property type="match status" value="1"/>
</dbReference>
<organism evidence="15 16">
    <name type="scientific">Robinsoniella peoriensis</name>
    <dbReference type="NCBI Taxonomy" id="180332"/>
    <lineage>
        <taxon>Bacteria</taxon>
        <taxon>Bacillati</taxon>
        <taxon>Bacillota</taxon>
        <taxon>Clostridia</taxon>
        <taxon>Lachnospirales</taxon>
        <taxon>Lachnospiraceae</taxon>
        <taxon>Robinsoniella</taxon>
    </lineage>
</organism>
<feature type="domain" description="HTH lacI-type" evidence="13">
    <location>
        <begin position="1"/>
        <end position="56"/>
    </location>
</feature>
<accession>A0A4U8Q2Q2</accession>
<evidence type="ECO:0000256" key="6">
    <source>
        <dbReference type="ARBA" id="ARBA00022842"/>
    </source>
</evidence>
<feature type="binding site" evidence="12">
    <location>
        <begin position="540"/>
        <end position="545"/>
    </location>
    <ligand>
        <name>ATP</name>
        <dbReference type="ChEBI" id="CHEBI:30616"/>
    </ligand>
</feature>
<comment type="subunit">
    <text evidence="12">Homodimer.</text>
</comment>
<comment type="catalytic activity">
    <reaction evidence="12">
        <text>D-ribose + ATP = D-ribose 5-phosphate + ADP + H(+)</text>
        <dbReference type="Rhea" id="RHEA:13697"/>
        <dbReference type="ChEBI" id="CHEBI:15378"/>
        <dbReference type="ChEBI" id="CHEBI:30616"/>
        <dbReference type="ChEBI" id="CHEBI:47013"/>
        <dbReference type="ChEBI" id="CHEBI:78346"/>
        <dbReference type="ChEBI" id="CHEBI:456216"/>
        <dbReference type="EC" id="2.7.1.15"/>
    </reaction>
</comment>
<feature type="binding site" evidence="12">
    <location>
        <position position="508"/>
    </location>
    <ligand>
        <name>ATP</name>
        <dbReference type="ChEBI" id="CHEBI:30616"/>
    </ligand>
</feature>
<feature type="domain" description="HTH crp-type" evidence="14">
    <location>
        <begin position="1"/>
        <end position="43"/>
    </location>
</feature>
<dbReference type="Gene3D" id="3.40.50.2300">
    <property type="match status" value="2"/>
</dbReference>
<dbReference type="AlphaFoldDB" id="A0A4U8Q2Q2"/>
<comment type="caution">
    <text evidence="12">Lacks conserved residue(s) required for the propagation of feature annotation.</text>
</comment>
<feature type="active site" description="Proton acceptor" evidence="12">
    <location>
        <position position="572"/>
    </location>
</feature>
<dbReference type="Proteomes" id="UP000306509">
    <property type="component" value="Unassembled WGS sequence"/>
</dbReference>
<comment type="activity regulation">
    <text evidence="12">Activated by a monovalent cation that binds near, but not in, the active site. The most likely occupant of the site in vivo is potassium. Ion binding induces a conformational change that may alter substrate affinity.</text>
</comment>
<feature type="binding site" evidence="12">
    <location>
        <position position="605"/>
    </location>
    <ligand>
        <name>K(+)</name>
        <dbReference type="ChEBI" id="CHEBI:29103"/>
    </ligand>
</feature>
<feature type="binding site" evidence="12">
    <location>
        <begin position="335"/>
        <end position="337"/>
    </location>
    <ligand>
        <name>substrate</name>
    </ligand>
</feature>
<evidence type="ECO:0000256" key="8">
    <source>
        <dbReference type="ARBA" id="ARBA00023015"/>
    </source>
</evidence>
<dbReference type="PROSITE" id="PS50932">
    <property type="entry name" value="HTH_LACI_2"/>
    <property type="match status" value="1"/>
</dbReference>
<dbReference type="SUPFAM" id="SSF53822">
    <property type="entry name" value="Periplasmic binding protein-like I"/>
    <property type="match status" value="1"/>
</dbReference>
<dbReference type="PROSITE" id="PS00356">
    <property type="entry name" value="HTH_LACI_1"/>
    <property type="match status" value="1"/>
</dbReference>
<feature type="binding site" evidence="12">
    <location>
        <position position="566"/>
    </location>
    <ligand>
        <name>K(+)</name>
        <dbReference type="ChEBI" id="CHEBI:29103"/>
    </ligand>
</feature>
<dbReference type="EC" id="2.7.1.15" evidence="12"/>
<comment type="subcellular location">
    <subcellularLocation>
        <location evidence="12">Cytoplasm</location>
    </subcellularLocation>
</comment>
<dbReference type="InterPro" id="IPR028082">
    <property type="entry name" value="Peripla_BP_I"/>
</dbReference>
<name>A0A4U8Q2Q2_9FIRM</name>
<keyword evidence="1 12" id="KW-0808">Transferase</keyword>
<evidence type="ECO:0000259" key="13">
    <source>
        <dbReference type="PROSITE" id="PS50932"/>
    </source>
</evidence>
<feature type="binding site" evidence="12">
    <location>
        <position position="568"/>
    </location>
    <ligand>
        <name>K(+)</name>
        <dbReference type="ChEBI" id="CHEBI:29103"/>
    </ligand>
</feature>
<evidence type="ECO:0000256" key="1">
    <source>
        <dbReference type="ARBA" id="ARBA00022679"/>
    </source>
</evidence>
<dbReference type="UniPathway" id="UPA00916">
    <property type="reaction ID" value="UER00889"/>
</dbReference>
<dbReference type="PRINTS" id="PR00990">
    <property type="entry name" value="RIBOKINASE"/>
</dbReference>
<dbReference type="Gene3D" id="1.10.260.40">
    <property type="entry name" value="lambda repressor-like DNA-binding domains"/>
    <property type="match status" value="1"/>
</dbReference>
<protein>
    <recommendedName>
        <fullName evidence="12">Ribokinase</fullName>
        <shortName evidence="12">RK</shortName>
        <ecNumber evidence="12">2.7.1.15</ecNumber>
    </recommendedName>
</protein>
<evidence type="ECO:0000259" key="14">
    <source>
        <dbReference type="PROSITE" id="PS51063"/>
    </source>
</evidence>
<dbReference type="InterPro" id="IPR010982">
    <property type="entry name" value="Lambda_DNA-bd_dom_sf"/>
</dbReference>
<dbReference type="CDD" id="cd01392">
    <property type="entry name" value="HTH_LacI"/>
    <property type="match status" value="1"/>
</dbReference>
<dbReference type="SUPFAM" id="SSF47413">
    <property type="entry name" value="lambda repressor-like DNA-binding domains"/>
    <property type="match status" value="1"/>
</dbReference>
<dbReference type="STRING" id="180332.GCA_000797495_05735"/>
<proteinExistence type="inferred from homology"/>
<feature type="binding site" evidence="12">
    <location>
        <position position="464"/>
    </location>
    <ligand>
        <name>substrate</name>
    </ligand>
</feature>
<evidence type="ECO:0000256" key="3">
    <source>
        <dbReference type="ARBA" id="ARBA00022741"/>
    </source>
</evidence>
<dbReference type="SUPFAM" id="SSF53613">
    <property type="entry name" value="Ribokinase-like"/>
    <property type="match status" value="1"/>
</dbReference>
<dbReference type="InterPro" id="IPR002139">
    <property type="entry name" value="Ribo/fructo_kinase"/>
</dbReference>
<dbReference type="GO" id="GO:0003677">
    <property type="term" value="F:DNA binding"/>
    <property type="evidence" value="ECO:0007669"/>
    <property type="project" value="UniProtKB-KW"/>
</dbReference>
<comment type="similarity">
    <text evidence="12">Belongs to the carbohydrate kinase PfkB family. Ribokinase subfamily.</text>
</comment>
<dbReference type="GO" id="GO:0005737">
    <property type="term" value="C:cytoplasm"/>
    <property type="evidence" value="ECO:0007669"/>
    <property type="project" value="UniProtKB-SubCell"/>
</dbReference>
<dbReference type="GO" id="GO:0046872">
    <property type="term" value="F:metal ion binding"/>
    <property type="evidence" value="ECO:0007669"/>
    <property type="project" value="UniProtKB-KW"/>
</dbReference>
<dbReference type="InterPro" id="IPR011611">
    <property type="entry name" value="PfkB_dom"/>
</dbReference>
<dbReference type="GO" id="GO:0004747">
    <property type="term" value="F:ribokinase activity"/>
    <property type="evidence" value="ECO:0007669"/>
    <property type="project" value="UniProtKB-UniRule"/>
</dbReference>
<dbReference type="PANTHER" id="PTHR10584">
    <property type="entry name" value="SUGAR KINASE"/>
    <property type="match status" value="1"/>
</dbReference>
<keyword evidence="8" id="KW-0805">Transcription regulation</keyword>
<dbReference type="InterPro" id="IPR029056">
    <property type="entry name" value="Ribokinase-like"/>
</dbReference>
<dbReference type="GO" id="GO:0006355">
    <property type="term" value="P:regulation of DNA-templated transcription"/>
    <property type="evidence" value="ECO:0007669"/>
    <property type="project" value="InterPro"/>
</dbReference>
<comment type="caution">
    <text evidence="15">The sequence shown here is derived from an EMBL/GenBank/DDBJ whole genome shotgun (WGS) entry which is preliminary data.</text>
</comment>
<evidence type="ECO:0000313" key="16">
    <source>
        <dbReference type="Proteomes" id="UP000306509"/>
    </source>
</evidence>
<keyword evidence="7 12" id="KW-0630">Potassium</keyword>
<dbReference type="PROSITE" id="PS51063">
    <property type="entry name" value="HTH_CRP_2"/>
    <property type="match status" value="1"/>
</dbReference>
<keyword evidence="4 12" id="KW-0418">Kinase</keyword>
<feature type="binding site" evidence="12">
    <location>
        <position position="607"/>
    </location>
    <ligand>
        <name>K(+)</name>
        <dbReference type="ChEBI" id="CHEBI:29103"/>
    </ligand>
</feature>
<evidence type="ECO:0000256" key="11">
    <source>
        <dbReference type="ARBA" id="ARBA00023277"/>
    </source>
</evidence>
<dbReference type="Pfam" id="PF00356">
    <property type="entry name" value="LacI"/>
    <property type="match status" value="1"/>
</dbReference>
<evidence type="ECO:0000256" key="10">
    <source>
        <dbReference type="ARBA" id="ARBA00023163"/>
    </source>
</evidence>
<dbReference type="InterPro" id="IPR011877">
    <property type="entry name" value="Ribokinase"/>
</dbReference>
<comment type="function">
    <text evidence="12">Catalyzes the phosphorylation of ribose at O-5 in a reaction requiring ATP and magnesium. The resulting D-ribose-5-phosphate can then be used either for sythesis of nucleotides, histidine, and tryptophan, or as a component of the pentose phosphate pathway.</text>
</comment>
<evidence type="ECO:0000256" key="7">
    <source>
        <dbReference type="ARBA" id="ARBA00022958"/>
    </source>
</evidence>
<feature type="binding site" evidence="12">
    <location>
        <position position="572"/>
    </location>
    <ligand>
        <name>substrate</name>
    </ligand>
</feature>
<dbReference type="Gene3D" id="3.40.1190.20">
    <property type="match status" value="1"/>
</dbReference>
<dbReference type="EMBL" id="QGQD01000078">
    <property type="protein sequence ID" value="TLC99031.1"/>
    <property type="molecule type" value="Genomic_DNA"/>
</dbReference>
<evidence type="ECO:0000256" key="9">
    <source>
        <dbReference type="ARBA" id="ARBA00023125"/>
    </source>
</evidence>
<evidence type="ECO:0000256" key="2">
    <source>
        <dbReference type="ARBA" id="ARBA00022723"/>
    </source>
</evidence>
<dbReference type="PANTHER" id="PTHR10584:SF166">
    <property type="entry name" value="RIBOKINASE"/>
    <property type="match status" value="1"/>
</dbReference>
<dbReference type="RefSeq" id="WP_138003573.1">
    <property type="nucleotide sequence ID" value="NZ_QGQD01000078.1"/>
</dbReference>
<dbReference type="Pfam" id="PF13377">
    <property type="entry name" value="Peripla_BP_3"/>
    <property type="match status" value="1"/>
</dbReference>
<evidence type="ECO:0000313" key="15">
    <source>
        <dbReference type="EMBL" id="TLC99031.1"/>
    </source>
</evidence>
<dbReference type="InterPro" id="IPR000843">
    <property type="entry name" value="HTH_LacI"/>
</dbReference>
<feature type="binding site" evidence="12">
    <location>
        <begin position="363"/>
        <end position="367"/>
    </location>
    <ligand>
        <name>substrate</name>
    </ligand>
</feature>
<dbReference type="InterPro" id="IPR046335">
    <property type="entry name" value="LacI/GalR-like_sensor"/>
</dbReference>